<dbReference type="GO" id="GO:0000139">
    <property type="term" value="C:Golgi membrane"/>
    <property type="evidence" value="ECO:0007669"/>
    <property type="project" value="UniProtKB-SubCell"/>
</dbReference>
<protein>
    <submittedName>
        <fullName evidence="10">Galactose-3-O-sulfotransferase 3</fullName>
    </submittedName>
</protein>
<keyword evidence="5" id="KW-0735">Signal-anchor</keyword>
<dbReference type="SUPFAM" id="SSF52540">
    <property type="entry name" value="P-loop containing nucleoside triphosphate hydrolases"/>
    <property type="match status" value="1"/>
</dbReference>
<dbReference type="GO" id="GO:0001733">
    <property type="term" value="F:galactosylceramide sulfotransferase activity"/>
    <property type="evidence" value="ECO:0007669"/>
    <property type="project" value="InterPro"/>
</dbReference>
<evidence type="ECO:0000256" key="7">
    <source>
        <dbReference type="ARBA" id="ARBA00023034"/>
    </source>
</evidence>
<dbReference type="InterPro" id="IPR009729">
    <property type="entry name" value="Gal-3-0_sulfotransfrase"/>
</dbReference>
<keyword evidence="6" id="KW-1133">Transmembrane helix</keyword>
<keyword evidence="7" id="KW-0333">Golgi apparatus</keyword>
<comment type="similarity">
    <text evidence="2">Belongs to the galactose-3-O-sulfotransferase family.</text>
</comment>
<reference evidence="10 11" key="1">
    <citation type="journal article" date="2024" name="Proc. Natl. Acad. Sci. U.S.A.">
        <title>The genetic regulatory architecture and epigenomic basis for age-related changes in rattlesnake venom.</title>
        <authorList>
            <person name="Hogan M.P."/>
            <person name="Holding M.L."/>
            <person name="Nystrom G.S."/>
            <person name="Colston T.J."/>
            <person name="Bartlett D.A."/>
            <person name="Mason A.J."/>
            <person name="Ellsworth S.A."/>
            <person name="Rautsaw R.M."/>
            <person name="Lawrence K.C."/>
            <person name="Strickland J.L."/>
            <person name="He B."/>
            <person name="Fraser P."/>
            <person name="Margres M.J."/>
            <person name="Gilbert D.M."/>
            <person name="Gibbs H.L."/>
            <person name="Parkinson C.L."/>
            <person name="Rokyta D.R."/>
        </authorList>
    </citation>
    <scope>NUCLEOTIDE SEQUENCE [LARGE SCALE GENOMIC DNA]</scope>
    <source>
        <strain evidence="10">DRR0105</strain>
    </source>
</reference>
<gene>
    <name evidence="10" type="ORF">NXF25_018574</name>
</gene>
<evidence type="ECO:0000256" key="5">
    <source>
        <dbReference type="ARBA" id="ARBA00022968"/>
    </source>
</evidence>
<evidence type="ECO:0000256" key="2">
    <source>
        <dbReference type="ARBA" id="ARBA00008124"/>
    </source>
</evidence>
<dbReference type="GO" id="GO:0009247">
    <property type="term" value="P:glycolipid biosynthetic process"/>
    <property type="evidence" value="ECO:0007669"/>
    <property type="project" value="InterPro"/>
</dbReference>
<dbReference type="Gene3D" id="3.40.50.300">
    <property type="entry name" value="P-loop containing nucleotide triphosphate hydrolases"/>
    <property type="match status" value="1"/>
</dbReference>
<keyword evidence="8" id="KW-0472">Membrane</keyword>
<evidence type="ECO:0000256" key="6">
    <source>
        <dbReference type="ARBA" id="ARBA00022989"/>
    </source>
</evidence>
<evidence type="ECO:0000256" key="1">
    <source>
        <dbReference type="ARBA" id="ARBA00004323"/>
    </source>
</evidence>
<sequence>MSPVVDDQEGRAWLVFPNSLTMMSRKKTLLLFLLAFSTGTLLLRQSAHFSWFPKSPSFSCAPWVSPHPKQTAVAFLKTHKTASSTVQNVLFRFAERHNMTVALPLHACDHQFCYPHNFSARFVHPYTLPPRLIASHLRFNHDELRQLMPNDTVYITILREPVAMFESLFSYYNQYCPAFQRVPNGSMETFLNNPYRYYQAHEKYAMYAHNTLVYDLGGDPERSPEDPTYLPKFIRQMEGIFSLVMLAEYFDESLVLLRHLLSWDLEDILYVKLNMRSLESKLNISSAHVVAQIRAWNALDAAVYDHFNATFWRKLSKMDQGCLQKEVRALHQGCERLARHCFRGQPQLRPAMQIKNKDLRPWQPSAKVDILGYDLLGSGPPLDEQCLKLVMPEVQYSHYLLRKQSLKHRRRAVLHRPLSPRGLLHPPRHPAVKAS</sequence>
<name>A0AAW1ANC7_CROAD</name>
<organism evidence="10 11">
    <name type="scientific">Crotalus adamanteus</name>
    <name type="common">Eastern diamondback rattlesnake</name>
    <dbReference type="NCBI Taxonomy" id="8729"/>
    <lineage>
        <taxon>Eukaryota</taxon>
        <taxon>Metazoa</taxon>
        <taxon>Chordata</taxon>
        <taxon>Craniata</taxon>
        <taxon>Vertebrata</taxon>
        <taxon>Euteleostomi</taxon>
        <taxon>Lepidosauria</taxon>
        <taxon>Squamata</taxon>
        <taxon>Bifurcata</taxon>
        <taxon>Unidentata</taxon>
        <taxon>Episquamata</taxon>
        <taxon>Toxicofera</taxon>
        <taxon>Serpentes</taxon>
        <taxon>Colubroidea</taxon>
        <taxon>Viperidae</taxon>
        <taxon>Crotalinae</taxon>
        <taxon>Crotalus</taxon>
    </lineage>
</organism>
<evidence type="ECO:0000313" key="11">
    <source>
        <dbReference type="Proteomes" id="UP001474421"/>
    </source>
</evidence>
<accession>A0AAW1ANC7</accession>
<comment type="subcellular location">
    <subcellularLocation>
        <location evidence="1">Golgi apparatus membrane</location>
        <topology evidence="1">Single-pass type II membrane protein</topology>
    </subcellularLocation>
</comment>
<keyword evidence="3" id="KW-0808">Transferase</keyword>
<dbReference type="PANTHER" id="PTHR14647:SF83">
    <property type="entry name" value="GALACTOSE-3-O-SULFOTRANSFERASE 3"/>
    <property type="match status" value="1"/>
</dbReference>
<proteinExistence type="inferred from homology"/>
<keyword evidence="9" id="KW-0325">Glycoprotein</keyword>
<keyword evidence="11" id="KW-1185">Reference proteome</keyword>
<dbReference type="Pfam" id="PF06990">
    <property type="entry name" value="Gal-3-0_sulfotr"/>
    <property type="match status" value="1"/>
</dbReference>
<dbReference type="Proteomes" id="UP001474421">
    <property type="component" value="Unassembled WGS sequence"/>
</dbReference>
<comment type="caution">
    <text evidence="10">The sequence shown here is derived from an EMBL/GenBank/DDBJ whole genome shotgun (WGS) entry which is preliminary data.</text>
</comment>
<evidence type="ECO:0000313" key="10">
    <source>
        <dbReference type="EMBL" id="KAK9391244.1"/>
    </source>
</evidence>
<evidence type="ECO:0000256" key="8">
    <source>
        <dbReference type="ARBA" id="ARBA00023136"/>
    </source>
</evidence>
<evidence type="ECO:0000256" key="3">
    <source>
        <dbReference type="ARBA" id="ARBA00022679"/>
    </source>
</evidence>
<dbReference type="AlphaFoldDB" id="A0AAW1ANC7"/>
<evidence type="ECO:0000256" key="4">
    <source>
        <dbReference type="ARBA" id="ARBA00022692"/>
    </source>
</evidence>
<evidence type="ECO:0000256" key="9">
    <source>
        <dbReference type="ARBA" id="ARBA00023180"/>
    </source>
</evidence>
<dbReference type="InterPro" id="IPR027417">
    <property type="entry name" value="P-loop_NTPase"/>
</dbReference>
<keyword evidence="4" id="KW-0812">Transmembrane</keyword>
<dbReference type="EMBL" id="JAOTOJ010000019">
    <property type="protein sequence ID" value="KAK9391244.1"/>
    <property type="molecule type" value="Genomic_DNA"/>
</dbReference>
<dbReference type="PANTHER" id="PTHR14647">
    <property type="entry name" value="GALACTOSE-3-O-SULFOTRANSFERASE"/>
    <property type="match status" value="1"/>
</dbReference>